<gene>
    <name evidence="7" type="ORF">JY500_15090</name>
</gene>
<evidence type="ECO:0000256" key="5">
    <source>
        <dbReference type="ARBA" id="ARBA00023136"/>
    </source>
</evidence>
<keyword evidence="3 6" id="KW-0812">Transmembrane</keyword>
<keyword evidence="8" id="KW-1185">Reference proteome</keyword>
<dbReference type="InterPro" id="IPR002416">
    <property type="entry name" value="T2SS_protein-GspH"/>
</dbReference>
<dbReference type="SUPFAM" id="SSF54523">
    <property type="entry name" value="Pili subunits"/>
    <property type="match status" value="1"/>
</dbReference>
<comment type="subcellular location">
    <subcellularLocation>
        <location evidence="1">Membrane</location>
        <topology evidence="1">Single-pass membrane protein</topology>
    </subcellularLocation>
</comment>
<reference evidence="7 8" key="1">
    <citation type="submission" date="2021-02" db="EMBL/GenBank/DDBJ databases">
        <title>Niveibacterium changnyeongensis HC41.</title>
        <authorList>
            <person name="Kang M."/>
        </authorList>
    </citation>
    <scope>NUCLEOTIDE SEQUENCE [LARGE SCALE GENOMIC DNA]</scope>
    <source>
        <strain evidence="7 8">HC41</strain>
    </source>
</reference>
<name>A0ABX7M1Z7_9RHOO</name>
<keyword evidence="2" id="KW-0488">Methylation</keyword>
<dbReference type="Pfam" id="PF07963">
    <property type="entry name" value="N_methyl"/>
    <property type="match status" value="1"/>
</dbReference>
<dbReference type="InterPro" id="IPR045584">
    <property type="entry name" value="Pilin-like"/>
</dbReference>
<organism evidence="7 8">
    <name type="scientific">Niveibacterium microcysteis</name>
    <dbReference type="NCBI Taxonomy" id="2811415"/>
    <lineage>
        <taxon>Bacteria</taxon>
        <taxon>Pseudomonadati</taxon>
        <taxon>Pseudomonadota</taxon>
        <taxon>Betaproteobacteria</taxon>
        <taxon>Rhodocyclales</taxon>
        <taxon>Rhodocyclaceae</taxon>
        <taxon>Niveibacterium</taxon>
    </lineage>
</organism>
<evidence type="ECO:0000313" key="7">
    <source>
        <dbReference type="EMBL" id="QSI75800.1"/>
    </source>
</evidence>
<protein>
    <submittedName>
        <fullName evidence="7">Prepilin-type N-terminal cleavage/methylation domain-containing protein</fullName>
    </submittedName>
</protein>
<evidence type="ECO:0000256" key="4">
    <source>
        <dbReference type="ARBA" id="ARBA00022989"/>
    </source>
</evidence>
<proteinExistence type="predicted"/>
<dbReference type="Gene3D" id="3.55.40.10">
    <property type="entry name" value="minor pseudopilin epsh domain"/>
    <property type="match status" value="1"/>
</dbReference>
<keyword evidence="4 6" id="KW-1133">Transmembrane helix</keyword>
<dbReference type="PROSITE" id="PS00409">
    <property type="entry name" value="PROKAR_NTER_METHYL"/>
    <property type="match status" value="1"/>
</dbReference>
<dbReference type="EMBL" id="CP071060">
    <property type="protein sequence ID" value="QSI75800.1"/>
    <property type="molecule type" value="Genomic_DNA"/>
</dbReference>
<evidence type="ECO:0000256" key="6">
    <source>
        <dbReference type="SAM" id="Phobius"/>
    </source>
</evidence>
<dbReference type="Proteomes" id="UP000663570">
    <property type="component" value="Chromosome"/>
</dbReference>
<sequence>MARPAPRPAARPAHGFTLIEVMVVLVVLAITASAVTFSLEGMSRRDDDREVDRLRLVLEAAGERAAVHGTPIAAEFLPGRYRFSTLDTEGHWRPIAEGDSLAERPLPEGFVWLGVKLRGRPTSVEPPLVFGAEMPDFEVRLRTPEGERLYRSRPGGEVVLERIAATEVAP</sequence>
<dbReference type="RefSeq" id="WP_172197762.1">
    <property type="nucleotide sequence ID" value="NZ_CP071060.1"/>
</dbReference>
<accession>A0ABX7M1Z7</accession>
<evidence type="ECO:0000313" key="8">
    <source>
        <dbReference type="Proteomes" id="UP000663570"/>
    </source>
</evidence>
<feature type="transmembrane region" description="Helical" evidence="6">
    <location>
        <begin position="16"/>
        <end position="39"/>
    </location>
</feature>
<dbReference type="PRINTS" id="PR00885">
    <property type="entry name" value="BCTERIALGSPH"/>
</dbReference>
<dbReference type="InterPro" id="IPR012902">
    <property type="entry name" value="N_methyl_site"/>
</dbReference>
<dbReference type="NCBIfam" id="TIGR02532">
    <property type="entry name" value="IV_pilin_GFxxxE"/>
    <property type="match status" value="1"/>
</dbReference>
<evidence type="ECO:0000256" key="3">
    <source>
        <dbReference type="ARBA" id="ARBA00022692"/>
    </source>
</evidence>
<evidence type="ECO:0000256" key="1">
    <source>
        <dbReference type="ARBA" id="ARBA00004167"/>
    </source>
</evidence>
<evidence type="ECO:0000256" key="2">
    <source>
        <dbReference type="ARBA" id="ARBA00022481"/>
    </source>
</evidence>
<keyword evidence="5 6" id="KW-0472">Membrane</keyword>